<keyword evidence="1" id="KW-0614">Plasmid</keyword>
<organism evidence="1 2">
    <name type="scientific">Azospirillum baldaniorum</name>
    <dbReference type="NCBI Taxonomy" id="1064539"/>
    <lineage>
        <taxon>Bacteria</taxon>
        <taxon>Pseudomonadati</taxon>
        <taxon>Pseudomonadota</taxon>
        <taxon>Alphaproteobacteria</taxon>
        <taxon>Rhodospirillales</taxon>
        <taxon>Azospirillaceae</taxon>
        <taxon>Azospirillum</taxon>
    </lineage>
</organism>
<accession>A0A9P1K060</accession>
<protein>
    <submittedName>
        <fullName evidence="1">Uncharacterized protein</fullName>
    </submittedName>
</protein>
<name>A0A9P1K060_9PROT</name>
<gene>
    <name evidence="1" type="ORF">AZOBR_p350060</name>
</gene>
<dbReference type="KEGG" id="abs:AZOBR_p350060"/>
<evidence type="ECO:0000313" key="2">
    <source>
        <dbReference type="Proteomes" id="UP000007319"/>
    </source>
</evidence>
<proteinExistence type="predicted"/>
<dbReference type="AlphaFoldDB" id="A0A9P1K060"/>
<geneLocation type="plasmid" evidence="1 2">
    <name>AZOBR_p3</name>
</geneLocation>
<evidence type="ECO:0000313" key="1">
    <source>
        <dbReference type="EMBL" id="CCD03044.1"/>
    </source>
</evidence>
<reference evidence="1 2" key="1">
    <citation type="journal article" date="2011" name="PLoS Genet.">
        <title>Azospirillum genomes reveal transition of bacteria from aquatic to terrestrial environments.</title>
        <authorList>
            <person name="Wisniewski-Dye F."/>
            <person name="Borziak K."/>
            <person name="Khalsa-Moyers G."/>
            <person name="Alexandre G."/>
            <person name="Sukharnikov L.O."/>
            <person name="Wuichet K."/>
            <person name="Hurst G.B."/>
            <person name="McDonald W.H."/>
            <person name="Robertson J.S."/>
            <person name="Barbe V."/>
            <person name="Calteau A."/>
            <person name="Rouy Z."/>
            <person name="Mangenot S."/>
            <person name="Prigent-Combaret C."/>
            <person name="Normand P."/>
            <person name="Boyer M."/>
            <person name="Siguier P."/>
            <person name="Dessaux Y."/>
            <person name="Elmerich C."/>
            <person name="Condemine G."/>
            <person name="Krishnen G."/>
            <person name="Kennedy I."/>
            <person name="Paterson A.H."/>
            <person name="Gonzalez V."/>
            <person name="Mavingui P."/>
            <person name="Zhulin I.B."/>
        </authorList>
    </citation>
    <scope>NUCLEOTIDE SEQUENCE [LARGE SCALE GENOMIC DNA]</scope>
    <source>
        <strain evidence="1 2">Sp245</strain>
    </source>
</reference>
<keyword evidence="2" id="KW-1185">Reference proteome</keyword>
<dbReference type="EMBL" id="HE577330">
    <property type="protein sequence ID" value="CCD03044.1"/>
    <property type="molecule type" value="Genomic_DNA"/>
</dbReference>
<sequence>MRLSRAALATVHIGACPAAQ</sequence>
<dbReference type="Proteomes" id="UP000007319">
    <property type="component" value="Plasmid AZOBR_p3"/>
</dbReference>